<dbReference type="GO" id="GO:0035312">
    <property type="term" value="F:5'-3' DNA exonuclease activity"/>
    <property type="evidence" value="ECO:0007669"/>
    <property type="project" value="TreeGrafter"/>
</dbReference>
<gene>
    <name evidence="2" type="ORF">FOZ76_04130</name>
</gene>
<feature type="domain" description="Polymerase/histidinol phosphatase N-terminal" evidence="1">
    <location>
        <begin position="12"/>
        <end position="77"/>
    </location>
</feature>
<reference evidence="2 3" key="1">
    <citation type="submission" date="2019-07" db="EMBL/GenBank/DDBJ databases">
        <title>Qingshengfaniella alkalisoli gen. nov., sp. nov., isolated from saline soil.</title>
        <authorList>
            <person name="Xu L."/>
            <person name="Huang X.-X."/>
            <person name="Sun J.-Q."/>
        </authorList>
    </citation>
    <scope>NUCLEOTIDE SEQUENCE [LARGE SCALE GENOMIC DNA]</scope>
    <source>
        <strain evidence="2 3">DSM 27279</strain>
    </source>
</reference>
<dbReference type="NCBIfam" id="NF041577">
    <property type="entry name" value="nside_bi_sphtase"/>
    <property type="match status" value="1"/>
</dbReference>
<dbReference type="PANTHER" id="PTHR42924:SF3">
    <property type="entry name" value="POLYMERASE_HISTIDINOL PHOSPHATASE N-TERMINAL DOMAIN-CONTAINING PROTEIN"/>
    <property type="match status" value="1"/>
</dbReference>
<sequence length="287" mass="30550">MGRRLEKVLKNYDLHCHSTVSDGELPPRAVVARALEHGVDVLALTDHDEVAGAAEAAQAARALGLAFVPGVEISVTWAGKTIHVVGLRVDPDDAALVQGLALTRDGRLDRAREMGARLAALGIEGAFEGAMARAGNPALVSRTHFARYLLDVGHCRDMNAAFDRYLGTGKPAYVDMQWARLSDALAWIAGAGGQAVLAHPGRYDYSPTAFGALFAEFKERGGAAIEVVTGSHSPDQYGEYADIARRYGFLASRGSDFHAPGYGRVDLGELPPLPAGLTPVWHDWGLG</sequence>
<dbReference type="InterPro" id="IPR052018">
    <property type="entry name" value="PHP_domain"/>
</dbReference>
<dbReference type="InterPro" id="IPR003141">
    <property type="entry name" value="Pol/His_phosphatase_N"/>
</dbReference>
<keyword evidence="3" id="KW-1185">Reference proteome</keyword>
<dbReference type="Gene3D" id="3.20.20.140">
    <property type="entry name" value="Metal-dependent hydrolases"/>
    <property type="match status" value="1"/>
</dbReference>
<dbReference type="Gene3D" id="1.10.150.650">
    <property type="match status" value="1"/>
</dbReference>
<dbReference type="EMBL" id="VLTJ01000007">
    <property type="protein sequence ID" value="TSH97983.1"/>
    <property type="molecule type" value="Genomic_DNA"/>
</dbReference>
<accession>A0A556AYG1</accession>
<dbReference type="Pfam" id="PF02811">
    <property type="entry name" value="PHP"/>
    <property type="match status" value="1"/>
</dbReference>
<proteinExistence type="predicted"/>
<dbReference type="PANTHER" id="PTHR42924">
    <property type="entry name" value="EXONUCLEASE"/>
    <property type="match status" value="1"/>
</dbReference>
<protein>
    <submittedName>
        <fullName evidence="2">PHP domain-containing protein</fullName>
    </submittedName>
</protein>
<dbReference type="SMART" id="SM00481">
    <property type="entry name" value="POLIIIAc"/>
    <property type="match status" value="1"/>
</dbReference>
<organism evidence="2 3">
    <name type="scientific">Verticiella sediminum</name>
    <dbReference type="NCBI Taxonomy" id="1247510"/>
    <lineage>
        <taxon>Bacteria</taxon>
        <taxon>Pseudomonadati</taxon>
        <taxon>Pseudomonadota</taxon>
        <taxon>Betaproteobacteria</taxon>
        <taxon>Burkholderiales</taxon>
        <taxon>Alcaligenaceae</taxon>
        <taxon>Verticiella</taxon>
    </lineage>
</organism>
<dbReference type="InterPro" id="IPR004013">
    <property type="entry name" value="PHP_dom"/>
</dbReference>
<evidence type="ECO:0000313" key="3">
    <source>
        <dbReference type="Proteomes" id="UP000318405"/>
    </source>
</evidence>
<dbReference type="InterPro" id="IPR016195">
    <property type="entry name" value="Pol/histidinol_Pase-like"/>
</dbReference>
<comment type="caution">
    <text evidence="2">The sequence shown here is derived from an EMBL/GenBank/DDBJ whole genome shotgun (WGS) entry which is preliminary data.</text>
</comment>
<dbReference type="Proteomes" id="UP000318405">
    <property type="component" value="Unassembled WGS sequence"/>
</dbReference>
<dbReference type="RefSeq" id="WP_143946865.1">
    <property type="nucleotide sequence ID" value="NZ_BAABMB010000004.1"/>
</dbReference>
<dbReference type="SUPFAM" id="SSF89550">
    <property type="entry name" value="PHP domain-like"/>
    <property type="match status" value="1"/>
</dbReference>
<dbReference type="OrthoDB" id="9804333at2"/>
<dbReference type="CDD" id="cd07438">
    <property type="entry name" value="PHP_HisPPase_AMP"/>
    <property type="match status" value="1"/>
</dbReference>
<evidence type="ECO:0000313" key="2">
    <source>
        <dbReference type="EMBL" id="TSH97983.1"/>
    </source>
</evidence>
<dbReference type="AlphaFoldDB" id="A0A556AYG1"/>
<evidence type="ECO:0000259" key="1">
    <source>
        <dbReference type="SMART" id="SM00481"/>
    </source>
</evidence>
<dbReference type="InterPro" id="IPR049742">
    <property type="entry name" value="35NBP"/>
</dbReference>
<dbReference type="GO" id="GO:0004534">
    <property type="term" value="F:5'-3' RNA exonuclease activity"/>
    <property type="evidence" value="ECO:0007669"/>
    <property type="project" value="TreeGrafter"/>
</dbReference>
<name>A0A556AYG1_9BURK</name>